<dbReference type="PROSITE" id="PS00107">
    <property type="entry name" value="PROTEIN_KINASE_ATP"/>
    <property type="match status" value="1"/>
</dbReference>
<dbReference type="InterPro" id="IPR011009">
    <property type="entry name" value="Kinase-like_dom_sf"/>
</dbReference>
<dbReference type="EC" id="2.7.11.22" evidence="3"/>
<organism evidence="3 4">
    <name type="scientific">Salvia divinorum</name>
    <name type="common">Maria pastora</name>
    <name type="synonym">Diviner's sage</name>
    <dbReference type="NCBI Taxonomy" id="28513"/>
    <lineage>
        <taxon>Eukaryota</taxon>
        <taxon>Viridiplantae</taxon>
        <taxon>Streptophyta</taxon>
        <taxon>Embryophyta</taxon>
        <taxon>Tracheophyta</taxon>
        <taxon>Spermatophyta</taxon>
        <taxon>Magnoliopsida</taxon>
        <taxon>eudicotyledons</taxon>
        <taxon>Gunneridae</taxon>
        <taxon>Pentapetalae</taxon>
        <taxon>asterids</taxon>
        <taxon>lamiids</taxon>
        <taxon>Lamiales</taxon>
        <taxon>Lamiaceae</taxon>
        <taxon>Nepetoideae</taxon>
        <taxon>Mentheae</taxon>
        <taxon>Salviinae</taxon>
        <taxon>Salvia</taxon>
        <taxon>Salvia subgen. Calosphace</taxon>
    </lineage>
</organism>
<dbReference type="AlphaFoldDB" id="A0ABD1GXD9"/>
<dbReference type="GO" id="GO:0004693">
    <property type="term" value="F:cyclin-dependent protein serine/threonine kinase activity"/>
    <property type="evidence" value="ECO:0007669"/>
    <property type="project" value="UniProtKB-EC"/>
</dbReference>
<comment type="caution">
    <text evidence="3">The sequence shown here is derived from an EMBL/GenBank/DDBJ whole genome shotgun (WGS) entry which is preliminary data.</text>
</comment>
<protein>
    <submittedName>
        <fullName evidence="3">Cyclin-dependent kinase</fullName>
        <ecNumber evidence="3">2.7.11.22</ecNumber>
    </submittedName>
</protein>
<keyword evidence="4" id="KW-1185">Reference proteome</keyword>
<name>A0ABD1GXD9_SALDI</name>
<evidence type="ECO:0000313" key="4">
    <source>
        <dbReference type="Proteomes" id="UP001567538"/>
    </source>
</evidence>
<evidence type="ECO:0000256" key="1">
    <source>
        <dbReference type="PROSITE-ProRule" id="PRU10141"/>
    </source>
</evidence>
<keyword evidence="3" id="KW-0418">Kinase</keyword>
<dbReference type="GO" id="GO:0005524">
    <property type="term" value="F:ATP binding"/>
    <property type="evidence" value="ECO:0007669"/>
    <property type="project" value="UniProtKB-UniRule"/>
</dbReference>
<dbReference type="EMBL" id="JBEAFC010000007">
    <property type="protein sequence ID" value="KAL1547674.1"/>
    <property type="molecule type" value="Genomic_DNA"/>
</dbReference>
<dbReference type="Gene3D" id="3.30.200.20">
    <property type="entry name" value="Phosphorylase Kinase, domain 1"/>
    <property type="match status" value="1"/>
</dbReference>
<evidence type="ECO:0000256" key="2">
    <source>
        <dbReference type="SAM" id="MobiDB-lite"/>
    </source>
</evidence>
<keyword evidence="1" id="KW-0067">ATP-binding</keyword>
<dbReference type="Proteomes" id="UP001567538">
    <property type="component" value="Unassembled WGS sequence"/>
</dbReference>
<reference evidence="3 4" key="1">
    <citation type="submission" date="2024-06" db="EMBL/GenBank/DDBJ databases">
        <title>A chromosome level genome sequence of Diviner's sage (Salvia divinorum).</title>
        <authorList>
            <person name="Ford S.A."/>
            <person name="Ro D.-K."/>
            <person name="Ness R.W."/>
            <person name="Phillips M.A."/>
        </authorList>
    </citation>
    <scope>NUCLEOTIDE SEQUENCE [LARGE SCALE GENOMIC DNA]</scope>
    <source>
        <strain evidence="3">SAF-2024a</strain>
        <tissue evidence="3">Leaf</tissue>
    </source>
</reference>
<accession>A0ABD1GXD9</accession>
<dbReference type="SUPFAM" id="SSF56112">
    <property type="entry name" value="Protein kinase-like (PK-like)"/>
    <property type="match status" value="1"/>
</dbReference>
<dbReference type="InterPro" id="IPR017441">
    <property type="entry name" value="Protein_kinase_ATP_BS"/>
</dbReference>
<evidence type="ECO:0000313" key="3">
    <source>
        <dbReference type="EMBL" id="KAL1547674.1"/>
    </source>
</evidence>
<feature type="binding site" evidence="1">
    <location>
        <position position="69"/>
    </location>
    <ligand>
        <name>ATP</name>
        <dbReference type="ChEBI" id="CHEBI:30616"/>
    </ligand>
</feature>
<feature type="region of interest" description="Disordered" evidence="2">
    <location>
        <begin position="21"/>
        <end position="40"/>
    </location>
</feature>
<sequence length="114" mass="12760">MPKKNESQILLQTLLLLKQSERGSKKRRRETPSTNQSERYEKFEKVGEGTYAKVYKAKGISTGQGIALKKTHLEIDEEGVPPTALHEDITQSSGIKLRILIGRVSELGQRIGGR</sequence>
<gene>
    <name evidence="3" type="ORF">AAHA92_15999</name>
</gene>
<keyword evidence="1" id="KW-0547">Nucleotide-binding</keyword>
<keyword evidence="3" id="KW-0808">Transferase</keyword>
<proteinExistence type="predicted"/>